<keyword evidence="8 10" id="KW-0472">Membrane</keyword>
<feature type="transmembrane region" description="Helical" evidence="10">
    <location>
        <begin position="54"/>
        <end position="77"/>
    </location>
</feature>
<dbReference type="Pfam" id="PF01554">
    <property type="entry name" value="MatE"/>
    <property type="match status" value="2"/>
</dbReference>
<protein>
    <recommendedName>
        <fullName evidence="3">Multidrug export protein MepA</fullName>
    </recommendedName>
</protein>
<accession>A0ABW5BJ88</accession>
<evidence type="ECO:0000256" key="3">
    <source>
        <dbReference type="ARBA" id="ARBA00022106"/>
    </source>
</evidence>
<evidence type="ECO:0000313" key="11">
    <source>
        <dbReference type="EMBL" id="MFD2206183.1"/>
    </source>
</evidence>
<keyword evidence="7 10" id="KW-1133">Transmembrane helix</keyword>
<feature type="transmembrane region" description="Helical" evidence="10">
    <location>
        <begin position="12"/>
        <end position="34"/>
    </location>
</feature>
<feature type="transmembrane region" description="Helical" evidence="10">
    <location>
        <begin position="98"/>
        <end position="119"/>
    </location>
</feature>
<dbReference type="PIRSF" id="PIRSF006603">
    <property type="entry name" value="DinF"/>
    <property type="match status" value="1"/>
</dbReference>
<keyword evidence="9" id="KW-0046">Antibiotic resistance</keyword>
<reference evidence="12" key="1">
    <citation type="journal article" date="2019" name="Int. J. Syst. Evol. Microbiol.">
        <title>The Global Catalogue of Microorganisms (GCM) 10K type strain sequencing project: providing services to taxonomists for standard genome sequencing and annotation.</title>
        <authorList>
            <consortium name="The Broad Institute Genomics Platform"/>
            <consortium name="The Broad Institute Genome Sequencing Center for Infectious Disease"/>
            <person name="Wu L."/>
            <person name="Ma J."/>
        </authorList>
    </citation>
    <scope>NUCLEOTIDE SEQUENCE [LARGE SCALE GENOMIC DNA]</scope>
    <source>
        <strain evidence="12">CGMCC 4.7192</strain>
    </source>
</reference>
<evidence type="ECO:0000256" key="1">
    <source>
        <dbReference type="ARBA" id="ARBA00004429"/>
    </source>
</evidence>
<dbReference type="Proteomes" id="UP001597294">
    <property type="component" value="Unassembled WGS sequence"/>
</dbReference>
<dbReference type="EMBL" id="JBHUII010000004">
    <property type="protein sequence ID" value="MFD2206183.1"/>
    <property type="molecule type" value="Genomic_DNA"/>
</dbReference>
<evidence type="ECO:0000256" key="6">
    <source>
        <dbReference type="ARBA" id="ARBA00022692"/>
    </source>
</evidence>
<sequence length="462" mass="50435">MTNVTPKSENVYLFGSLPTLFLKTASPIILVFLVNGLFTLIDAYFLGEFVGANALTAVTMMFPVFMLIVALSTWVSGGFSSVLSRLLGAGKHATASSAYASALILSALVCLILITLFLGGGSNLINWVTKGSPELSQMGYTYISLLIFFSPLVFMLTISVDAFRCEGKLGFMAFISVFATLLNILFNYVLIVKLELGVAGSAYGTLLAQFISLCAVVCYRFNTRSVITFANVGTKKLNTFWREYLALGAPTSLGYLGVSLTSGAVFYSLQQWGNENYEATVTAYGIITRILTFSYLPLLGLNIAFQTIAGNNQGAEIWPRVNSSLKLAAYAAFIYCLGLQIIFNVFADRLGFIFVSDPQIAAETARILPLITMLYFSFGPSMILSGFFQAIGDAKRSALIGLTRTYMFSLPLTYILPQFFGEIGIWHVGPLTEVLMFLLTLFVLSHNANRTGYKLGLFRQAT</sequence>
<keyword evidence="12" id="KW-1185">Reference proteome</keyword>
<dbReference type="PANTHER" id="PTHR43823:SF3">
    <property type="entry name" value="MULTIDRUG EXPORT PROTEIN MEPA"/>
    <property type="match status" value="1"/>
</dbReference>
<dbReference type="InterPro" id="IPR048279">
    <property type="entry name" value="MdtK-like"/>
</dbReference>
<dbReference type="InterPro" id="IPR045070">
    <property type="entry name" value="MATE_MepA-like"/>
</dbReference>
<evidence type="ECO:0000256" key="10">
    <source>
        <dbReference type="SAM" id="Phobius"/>
    </source>
</evidence>
<dbReference type="NCBIfam" id="TIGR00797">
    <property type="entry name" value="matE"/>
    <property type="match status" value="1"/>
</dbReference>
<evidence type="ECO:0000256" key="7">
    <source>
        <dbReference type="ARBA" id="ARBA00022989"/>
    </source>
</evidence>
<name>A0ABW5BJ88_9PROT</name>
<feature type="transmembrane region" description="Helical" evidence="10">
    <location>
        <begin position="423"/>
        <end position="444"/>
    </location>
</feature>
<feature type="transmembrane region" description="Helical" evidence="10">
    <location>
        <begin position="139"/>
        <end position="157"/>
    </location>
</feature>
<keyword evidence="6 10" id="KW-0812">Transmembrane</keyword>
<feature type="transmembrane region" description="Helical" evidence="10">
    <location>
        <begin position="398"/>
        <end position="417"/>
    </location>
</feature>
<keyword evidence="4" id="KW-0813">Transport</keyword>
<dbReference type="CDD" id="cd13143">
    <property type="entry name" value="MATE_MepA_like"/>
    <property type="match status" value="1"/>
</dbReference>
<feature type="transmembrane region" description="Helical" evidence="10">
    <location>
        <begin position="244"/>
        <end position="269"/>
    </location>
</feature>
<comment type="similarity">
    <text evidence="2">Belongs to the multi antimicrobial extrusion (MATE) (TC 2.A.66.1) family. MepA subfamily.</text>
</comment>
<evidence type="ECO:0000256" key="4">
    <source>
        <dbReference type="ARBA" id="ARBA00022448"/>
    </source>
</evidence>
<proteinExistence type="inferred from homology"/>
<keyword evidence="5" id="KW-1003">Cell membrane</keyword>
<gene>
    <name evidence="11" type="ORF">ACFSKO_11185</name>
</gene>
<evidence type="ECO:0000256" key="2">
    <source>
        <dbReference type="ARBA" id="ARBA00008417"/>
    </source>
</evidence>
<dbReference type="InterPro" id="IPR002528">
    <property type="entry name" value="MATE_fam"/>
</dbReference>
<comment type="caution">
    <text evidence="11">The sequence shown here is derived from an EMBL/GenBank/DDBJ whole genome shotgun (WGS) entry which is preliminary data.</text>
</comment>
<dbReference type="InterPro" id="IPR051327">
    <property type="entry name" value="MATE_MepA_subfamily"/>
</dbReference>
<feature type="transmembrane region" description="Helical" evidence="10">
    <location>
        <begin position="169"/>
        <end position="190"/>
    </location>
</feature>
<evidence type="ECO:0000256" key="9">
    <source>
        <dbReference type="ARBA" id="ARBA00023251"/>
    </source>
</evidence>
<comment type="subcellular location">
    <subcellularLocation>
        <location evidence="1">Cell inner membrane</location>
        <topology evidence="1">Multi-pass membrane protein</topology>
    </subcellularLocation>
</comment>
<feature type="transmembrane region" description="Helical" evidence="10">
    <location>
        <begin position="367"/>
        <end position="391"/>
    </location>
</feature>
<dbReference type="RefSeq" id="WP_380251512.1">
    <property type="nucleotide sequence ID" value="NZ_JBHUII010000004.1"/>
</dbReference>
<dbReference type="PANTHER" id="PTHR43823">
    <property type="entry name" value="SPORULATION PROTEIN YKVU"/>
    <property type="match status" value="1"/>
</dbReference>
<organism evidence="11 12">
    <name type="scientific">Kiloniella antarctica</name>
    <dbReference type="NCBI Taxonomy" id="1550907"/>
    <lineage>
        <taxon>Bacteria</taxon>
        <taxon>Pseudomonadati</taxon>
        <taxon>Pseudomonadota</taxon>
        <taxon>Alphaproteobacteria</taxon>
        <taxon>Rhodospirillales</taxon>
        <taxon>Kiloniellaceae</taxon>
        <taxon>Kiloniella</taxon>
    </lineage>
</organism>
<feature type="transmembrane region" description="Helical" evidence="10">
    <location>
        <begin position="202"/>
        <end position="223"/>
    </location>
</feature>
<feature type="transmembrane region" description="Helical" evidence="10">
    <location>
        <begin position="327"/>
        <end position="347"/>
    </location>
</feature>
<feature type="transmembrane region" description="Helical" evidence="10">
    <location>
        <begin position="281"/>
        <end position="306"/>
    </location>
</feature>
<evidence type="ECO:0000313" key="12">
    <source>
        <dbReference type="Proteomes" id="UP001597294"/>
    </source>
</evidence>
<evidence type="ECO:0000256" key="5">
    <source>
        <dbReference type="ARBA" id="ARBA00022475"/>
    </source>
</evidence>
<evidence type="ECO:0000256" key="8">
    <source>
        <dbReference type="ARBA" id="ARBA00023136"/>
    </source>
</evidence>